<evidence type="ECO:0000256" key="7">
    <source>
        <dbReference type="ARBA" id="ARBA00023288"/>
    </source>
</evidence>
<dbReference type="InterPro" id="IPR038501">
    <property type="entry name" value="Spore_GerAC_C_sf"/>
</dbReference>
<dbReference type="PANTHER" id="PTHR35789:SF1">
    <property type="entry name" value="SPORE GERMINATION PROTEIN B3"/>
    <property type="match status" value="1"/>
</dbReference>
<dbReference type="Pfam" id="PF05504">
    <property type="entry name" value="Spore_GerAC"/>
    <property type="match status" value="1"/>
</dbReference>
<dbReference type="PANTHER" id="PTHR35789">
    <property type="entry name" value="SPORE GERMINATION PROTEIN B3"/>
    <property type="match status" value="1"/>
</dbReference>
<comment type="caution">
    <text evidence="10">The sequence shown here is derived from an EMBL/GenBank/DDBJ whole genome shotgun (WGS) entry which is preliminary data.</text>
</comment>
<keyword evidence="11" id="KW-1185">Reference proteome</keyword>
<keyword evidence="5" id="KW-0472">Membrane</keyword>
<dbReference type="InterPro" id="IPR057336">
    <property type="entry name" value="GerAC_N"/>
</dbReference>
<dbReference type="GO" id="GO:0016020">
    <property type="term" value="C:membrane"/>
    <property type="evidence" value="ECO:0007669"/>
    <property type="project" value="UniProtKB-SubCell"/>
</dbReference>
<feature type="domain" description="Spore germination GerAC-like C-terminal" evidence="8">
    <location>
        <begin position="200"/>
        <end position="367"/>
    </location>
</feature>
<dbReference type="GO" id="GO:0009847">
    <property type="term" value="P:spore germination"/>
    <property type="evidence" value="ECO:0007669"/>
    <property type="project" value="InterPro"/>
</dbReference>
<keyword evidence="3" id="KW-0309">Germination</keyword>
<evidence type="ECO:0000259" key="8">
    <source>
        <dbReference type="Pfam" id="PF05504"/>
    </source>
</evidence>
<comment type="similarity">
    <text evidence="2">Belongs to the GerABKC lipoprotein family.</text>
</comment>
<evidence type="ECO:0000256" key="5">
    <source>
        <dbReference type="ARBA" id="ARBA00023136"/>
    </source>
</evidence>
<feature type="domain" description="Spore germination protein N-terminal" evidence="9">
    <location>
        <begin position="21"/>
        <end position="189"/>
    </location>
</feature>
<dbReference type="EMBL" id="FXTU01000001">
    <property type="protein sequence ID" value="SMP01610.1"/>
    <property type="molecule type" value="Genomic_DNA"/>
</dbReference>
<evidence type="ECO:0000313" key="11">
    <source>
        <dbReference type="Proteomes" id="UP001157946"/>
    </source>
</evidence>
<evidence type="ECO:0000256" key="1">
    <source>
        <dbReference type="ARBA" id="ARBA00004635"/>
    </source>
</evidence>
<dbReference type="AlphaFoldDB" id="A0AA46AD02"/>
<evidence type="ECO:0000256" key="3">
    <source>
        <dbReference type="ARBA" id="ARBA00022544"/>
    </source>
</evidence>
<keyword evidence="4" id="KW-0732">Signal</keyword>
<keyword evidence="6" id="KW-0564">Palmitate</keyword>
<dbReference type="NCBIfam" id="TIGR02887">
    <property type="entry name" value="spore_ger_x_C"/>
    <property type="match status" value="1"/>
</dbReference>
<keyword evidence="7" id="KW-0449">Lipoprotein</keyword>
<dbReference type="RefSeq" id="WP_189318971.1">
    <property type="nucleotide sequence ID" value="NZ_FXTU01000001.1"/>
</dbReference>
<dbReference type="InterPro" id="IPR008844">
    <property type="entry name" value="Spore_GerAC-like"/>
</dbReference>
<evidence type="ECO:0000259" key="9">
    <source>
        <dbReference type="Pfam" id="PF25198"/>
    </source>
</evidence>
<dbReference type="Gene3D" id="3.30.300.210">
    <property type="entry name" value="Nutrient germinant receptor protein C, domain 3"/>
    <property type="match status" value="1"/>
</dbReference>
<evidence type="ECO:0000256" key="4">
    <source>
        <dbReference type="ARBA" id="ARBA00022729"/>
    </source>
</evidence>
<gene>
    <name evidence="10" type="ORF">SAMN06265361_101275</name>
</gene>
<evidence type="ECO:0000256" key="2">
    <source>
        <dbReference type="ARBA" id="ARBA00007886"/>
    </source>
</evidence>
<dbReference type="InterPro" id="IPR046953">
    <property type="entry name" value="Spore_GerAC-like_C"/>
</dbReference>
<name>A0AA46AD02_9BACL</name>
<evidence type="ECO:0000313" key="10">
    <source>
        <dbReference type="EMBL" id="SMP01610.1"/>
    </source>
</evidence>
<comment type="subcellular location">
    <subcellularLocation>
        <location evidence="1">Membrane</location>
        <topology evidence="1">Lipid-anchor</topology>
    </subcellularLocation>
</comment>
<dbReference type="Pfam" id="PF25198">
    <property type="entry name" value="Spore_GerAC_N"/>
    <property type="match status" value="1"/>
</dbReference>
<sequence>MKQIMLFLAGVSLLLLPGCWDQSSLRDARLIYGMAFDQAPQGKVKTTIVIRNMPAGDRKNPSNEVHSVIGNTARQTRDLLDSNISEKLETYKVRALLFGKEVAKKGIYPHLDVFYRDPRASLNSRIAVVDGEASQVFYLRRVGDTLIAEHVDEVLESEEDAGVLPETNVQSICSLLLEPGQDFLIPLLRKTESEEVAAVGTALFHGQKWTGEFNRKESVLYLMLTNEIEKKAQLTIKIHPQHGENPTSYITIDMLKPRLKREVKISSSGGVDVIFSGTVYAKVVEFPENNLTDSDRLEQINHELSRALTLEVKNMLDKMQQANCDALSIGRHLAAFHPEFWKKQDWEKDYAKVRFHPQIKVKILETGIIF</sequence>
<evidence type="ECO:0000256" key="6">
    <source>
        <dbReference type="ARBA" id="ARBA00023139"/>
    </source>
</evidence>
<reference evidence="10" key="1">
    <citation type="submission" date="2017-05" db="EMBL/GenBank/DDBJ databases">
        <authorList>
            <person name="Varghese N."/>
            <person name="Submissions S."/>
        </authorList>
    </citation>
    <scope>NUCLEOTIDE SEQUENCE</scope>
    <source>
        <strain evidence="10">DSM 45262</strain>
    </source>
</reference>
<accession>A0AA46AD02</accession>
<proteinExistence type="inferred from homology"/>
<protein>
    <submittedName>
        <fullName evidence="10">Germination protein, Ger(X)C family</fullName>
    </submittedName>
</protein>
<organism evidence="10 11">
    <name type="scientific">Laceyella tengchongensis</name>
    <dbReference type="NCBI Taxonomy" id="574699"/>
    <lineage>
        <taxon>Bacteria</taxon>
        <taxon>Bacillati</taxon>
        <taxon>Bacillota</taxon>
        <taxon>Bacilli</taxon>
        <taxon>Bacillales</taxon>
        <taxon>Thermoactinomycetaceae</taxon>
        <taxon>Laceyella</taxon>
    </lineage>
</organism>
<dbReference type="Proteomes" id="UP001157946">
    <property type="component" value="Unassembled WGS sequence"/>
</dbReference>